<keyword evidence="4" id="KW-1185">Reference proteome</keyword>
<keyword evidence="2" id="KW-1133">Transmembrane helix</keyword>
<accession>A0A1C4X6H1</accession>
<keyword evidence="2" id="KW-0812">Transmembrane</keyword>
<keyword evidence="2" id="KW-0472">Membrane</keyword>
<feature type="transmembrane region" description="Helical" evidence="2">
    <location>
        <begin position="53"/>
        <end position="70"/>
    </location>
</feature>
<evidence type="ECO:0000256" key="2">
    <source>
        <dbReference type="SAM" id="Phobius"/>
    </source>
</evidence>
<feature type="compositionally biased region" description="Polar residues" evidence="1">
    <location>
        <begin position="1"/>
        <end position="11"/>
    </location>
</feature>
<reference evidence="4" key="1">
    <citation type="submission" date="2016-06" db="EMBL/GenBank/DDBJ databases">
        <authorList>
            <person name="Varghese N."/>
            <person name="Submissions Spin"/>
        </authorList>
    </citation>
    <scope>NUCLEOTIDE SEQUENCE [LARGE SCALE GENOMIC DNA]</scope>
    <source>
        <strain evidence="4">DSM 44875</strain>
    </source>
</reference>
<protein>
    <submittedName>
        <fullName evidence="3">Uncharacterized protein</fullName>
    </submittedName>
</protein>
<dbReference type="AlphaFoldDB" id="A0A1C4X6H1"/>
<feature type="region of interest" description="Disordered" evidence="1">
    <location>
        <begin position="1"/>
        <end position="22"/>
    </location>
</feature>
<name>A0A1C4X6H1_9ACTN</name>
<feature type="transmembrane region" description="Helical" evidence="2">
    <location>
        <begin position="105"/>
        <end position="123"/>
    </location>
</feature>
<evidence type="ECO:0000313" key="4">
    <source>
        <dbReference type="Proteomes" id="UP000198243"/>
    </source>
</evidence>
<evidence type="ECO:0000256" key="1">
    <source>
        <dbReference type="SAM" id="MobiDB-lite"/>
    </source>
</evidence>
<proteinExistence type="predicted"/>
<dbReference type="Proteomes" id="UP000198243">
    <property type="component" value="Chromosome I"/>
</dbReference>
<gene>
    <name evidence="3" type="ORF">GA0070607_4747</name>
</gene>
<sequence>MHRNDGAQSRHTGPVIDNGSPGRPDLSSALRFLSELIAWVATPWALAPHSVPLAVASVVLLVGLPTVFATPGDKNHVLVPVPGAVTIALVGLQLVAAAVSAWFAWPWPAALVVTAVALSTVVTELPRWRRLAPLGPEGRPSHRPA</sequence>
<organism evidence="3 4">
    <name type="scientific">Micromonospora coriariae</name>
    <dbReference type="NCBI Taxonomy" id="285665"/>
    <lineage>
        <taxon>Bacteria</taxon>
        <taxon>Bacillati</taxon>
        <taxon>Actinomycetota</taxon>
        <taxon>Actinomycetes</taxon>
        <taxon>Micromonosporales</taxon>
        <taxon>Micromonosporaceae</taxon>
        <taxon>Micromonospora</taxon>
    </lineage>
</organism>
<evidence type="ECO:0000313" key="3">
    <source>
        <dbReference type="EMBL" id="SCF04045.1"/>
    </source>
</evidence>
<dbReference type="EMBL" id="LT607412">
    <property type="protein sequence ID" value="SCF04045.1"/>
    <property type="molecule type" value="Genomic_DNA"/>
</dbReference>
<feature type="transmembrane region" description="Helical" evidence="2">
    <location>
        <begin position="77"/>
        <end position="99"/>
    </location>
</feature>